<name>A0AA41ZDB4_9SPHN</name>
<comment type="caution">
    <text evidence="1">The sequence shown here is derived from an EMBL/GenBank/DDBJ whole genome shotgun (WGS) entry which is preliminary data.</text>
</comment>
<dbReference type="AlphaFoldDB" id="A0AA41ZDB4"/>
<dbReference type="EMBL" id="JANFAV010000018">
    <property type="protein sequence ID" value="MCW6537046.1"/>
    <property type="molecule type" value="Genomic_DNA"/>
</dbReference>
<dbReference type="RefSeq" id="WP_179512544.1">
    <property type="nucleotide sequence ID" value="NZ_JANFAV010000018.1"/>
</dbReference>
<protein>
    <recommendedName>
        <fullName evidence="3">DUF2946 domain-containing protein</fullName>
    </recommendedName>
</protein>
<organism evidence="1 2">
    <name type="scientific">Sphingomonas lycopersici</name>
    <dbReference type="NCBI Taxonomy" id="2951807"/>
    <lineage>
        <taxon>Bacteria</taxon>
        <taxon>Pseudomonadati</taxon>
        <taxon>Pseudomonadota</taxon>
        <taxon>Alphaproteobacteria</taxon>
        <taxon>Sphingomonadales</taxon>
        <taxon>Sphingomonadaceae</taxon>
        <taxon>Sphingomonas</taxon>
    </lineage>
</organism>
<sequence>MAARFRTARASTRIGMLAIIACALLARVLIPQGWMPVETDRGWQMSICSGTGPVEMAASPVLAAALKAMHPGSDKPDKSANDHPCTFSGLTVALDGPSAPILDLSAPATATWLPRAILAVAIGRGLAAPPPPSTGPPSIR</sequence>
<proteinExistence type="predicted"/>
<accession>A0AA41ZDB4</accession>
<evidence type="ECO:0000313" key="2">
    <source>
        <dbReference type="Proteomes" id="UP001165565"/>
    </source>
</evidence>
<reference evidence="1" key="1">
    <citation type="submission" date="2022-06" db="EMBL/GenBank/DDBJ databases">
        <title>Sphingomonas sp. nov. isolated from rhizosphere soil of tomato.</title>
        <authorList>
            <person name="Dong H."/>
            <person name="Gao R."/>
        </authorList>
    </citation>
    <scope>NUCLEOTIDE SEQUENCE</scope>
    <source>
        <strain evidence="1">MMSM24</strain>
    </source>
</reference>
<evidence type="ECO:0008006" key="3">
    <source>
        <dbReference type="Google" id="ProtNLM"/>
    </source>
</evidence>
<dbReference type="Proteomes" id="UP001165565">
    <property type="component" value="Unassembled WGS sequence"/>
</dbReference>
<gene>
    <name evidence="1" type="ORF">NEE01_19885</name>
</gene>
<evidence type="ECO:0000313" key="1">
    <source>
        <dbReference type="EMBL" id="MCW6537046.1"/>
    </source>
</evidence>
<keyword evidence="2" id="KW-1185">Reference proteome</keyword>